<feature type="domain" description="HTH tetR-type" evidence="7">
    <location>
        <begin position="50"/>
        <end position="110"/>
    </location>
</feature>
<feature type="DNA-binding region" description="H-T-H motif" evidence="5">
    <location>
        <begin position="73"/>
        <end position="92"/>
    </location>
</feature>
<evidence type="ECO:0000256" key="3">
    <source>
        <dbReference type="ARBA" id="ARBA00023125"/>
    </source>
</evidence>
<dbReference type="RefSeq" id="WP_212531387.1">
    <property type="nucleotide sequence ID" value="NZ_JAGSOG010000169.1"/>
</dbReference>
<accession>A0A941ETU0</accession>
<dbReference type="EMBL" id="JAGSOG010000169">
    <property type="protein sequence ID" value="MBR7836916.1"/>
    <property type="molecule type" value="Genomic_DNA"/>
</dbReference>
<dbReference type="Gene3D" id="1.10.357.10">
    <property type="entry name" value="Tetracycline Repressor, domain 2"/>
    <property type="match status" value="1"/>
</dbReference>
<gene>
    <name evidence="8" type="ORF">KDL01_26800</name>
</gene>
<dbReference type="AlphaFoldDB" id="A0A941ETU0"/>
<dbReference type="GO" id="GO:0000976">
    <property type="term" value="F:transcription cis-regulatory region binding"/>
    <property type="evidence" value="ECO:0007669"/>
    <property type="project" value="TreeGrafter"/>
</dbReference>
<evidence type="ECO:0000313" key="8">
    <source>
        <dbReference type="EMBL" id="MBR7836916.1"/>
    </source>
</evidence>
<keyword evidence="2" id="KW-0805">Transcription regulation</keyword>
<feature type="compositionally biased region" description="Pro residues" evidence="6">
    <location>
        <begin position="37"/>
        <end position="46"/>
    </location>
</feature>
<dbReference type="InterPro" id="IPR039538">
    <property type="entry name" value="BetI_C"/>
</dbReference>
<organism evidence="8 9">
    <name type="scientific">Actinospica durhamensis</name>
    <dbReference type="NCBI Taxonomy" id="1508375"/>
    <lineage>
        <taxon>Bacteria</taxon>
        <taxon>Bacillati</taxon>
        <taxon>Actinomycetota</taxon>
        <taxon>Actinomycetes</taxon>
        <taxon>Catenulisporales</taxon>
        <taxon>Actinospicaceae</taxon>
        <taxon>Actinospica</taxon>
    </lineage>
</organism>
<evidence type="ECO:0000256" key="1">
    <source>
        <dbReference type="ARBA" id="ARBA00022491"/>
    </source>
</evidence>
<dbReference type="InterPro" id="IPR001647">
    <property type="entry name" value="HTH_TetR"/>
</dbReference>
<dbReference type="PANTHER" id="PTHR30055">
    <property type="entry name" value="HTH-TYPE TRANSCRIPTIONAL REGULATOR RUTR"/>
    <property type="match status" value="1"/>
</dbReference>
<evidence type="ECO:0000313" key="9">
    <source>
        <dbReference type="Proteomes" id="UP000675781"/>
    </source>
</evidence>
<keyword evidence="9" id="KW-1185">Reference proteome</keyword>
<proteinExistence type="predicted"/>
<evidence type="ECO:0000256" key="5">
    <source>
        <dbReference type="PROSITE-ProRule" id="PRU00335"/>
    </source>
</evidence>
<reference evidence="8" key="1">
    <citation type="submission" date="2021-04" db="EMBL/GenBank/DDBJ databases">
        <title>Genome based classification of Actinospica acidithermotolerans sp. nov., an actinobacterium isolated from an Indonesian hot spring.</title>
        <authorList>
            <person name="Kusuma A.B."/>
            <person name="Putra K.E."/>
            <person name="Nafisah S."/>
            <person name="Loh J."/>
            <person name="Nouioui I."/>
            <person name="Goodfellow M."/>
        </authorList>
    </citation>
    <scope>NUCLEOTIDE SEQUENCE</scope>
    <source>
        <strain evidence="8">CSCA 57</strain>
    </source>
</reference>
<dbReference type="Pfam" id="PF00440">
    <property type="entry name" value="TetR_N"/>
    <property type="match status" value="1"/>
</dbReference>
<dbReference type="PRINTS" id="PR00455">
    <property type="entry name" value="HTHTETR"/>
</dbReference>
<keyword evidence="1" id="KW-0678">Repressor</keyword>
<dbReference type="GO" id="GO:0003700">
    <property type="term" value="F:DNA-binding transcription factor activity"/>
    <property type="evidence" value="ECO:0007669"/>
    <property type="project" value="TreeGrafter"/>
</dbReference>
<evidence type="ECO:0000256" key="4">
    <source>
        <dbReference type="ARBA" id="ARBA00023163"/>
    </source>
</evidence>
<dbReference type="PANTHER" id="PTHR30055:SF200">
    <property type="entry name" value="HTH-TYPE TRANSCRIPTIONAL REPRESSOR BDCR"/>
    <property type="match status" value="1"/>
</dbReference>
<dbReference type="SUPFAM" id="SSF46689">
    <property type="entry name" value="Homeodomain-like"/>
    <property type="match status" value="1"/>
</dbReference>
<dbReference type="InterPro" id="IPR009057">
    <property type="entry name" value="Homeodomain-like_sf"/>
</dbReference>
<sequence length="242" mass="26553">MEAKLKANAGTGAEVADEPESPADPGSGGSGSDAGPDPRPSAPKPGAPRREARRRVLAAALDAIAERGPDAVRVRDIAERAGMSAGHVLYYFGKRERILIETLVLSEEDLAEDRSARLARCRDPWSAVVRFIDLYLPHEPGDARWSLWTQMYARPPQDPDARARLAAVDAGWEADLAAQVRRGRDAGRFPGADPDDFAFRTCKTLDGLALEIMLGHPQRDSRWARRTAERIVRRELLPAQES</sequence>
<evidence type="ECO:0000256" key="2">
    <source>
        <dbReference type="ARBA" id="ARBA00023015"/>
    </source>
</evidence>
<dbReference type="PROSITE" id="PS50977">
    <property type="entry name" value="HTH_TETR_2"/>
    <property type="match status" value="1"/>
</dbReference>
<dbReference type="InterPro" id="IPR050109">
    <property type="entry name" value="HTH-type_TetR-like_transc_reg"/>
</dbReference>
<feature type="region of interest" description="Disordered" evidence="6">
    <location>
        <begin position="1"/>
        <end position="53"/>
    </location>
</feature>
<keyword evidence="3 5" id="KW-0238">DNA-binding</keyword>
<dbReference type="SUPFAM" id="SSF48498">
    <property type="entry name" value="Tetracyclin repressor-like, C-terminal domain"/>
    <property type="match status" value="1"/>
</dbReference>
<dbReference type="InterPro" id="IPR036271">
    <property type="entry name" value="Tet_transcr_reg_TetR-rel_C_sf"/>
</dbReference>
<keyword evidence="4" id="KW-0804">Transcription</keyword>
<name>A0A941ETU0_9ACTN</name>
<dbReference type="Pfam" id="PF13977">
    <property type="entry name" value="TetR_C_6"/>
    <property type="match status" value="1"/>
</dbReference>
<evidence type="ECO:0000259" key="7">
    <source>
        <dbReference type="PROSITE" id="PS50977"/>
    </source>
</evidence>
<protein>
    <submittedName>
        <fullName evidence="8">TetR/AcrR family transcriptional regulator</fullName>
    </submittedName>
</protein>
<evidence type="ECO:0000256" key="6">
    <source>
        <dbReference type="SAM" id="MobiDB-lite"/>
    </source>
</evidence>
<comment type="caution">
    <text evidence="8">The sequence shown here is derived from an EMBL/GenBank/DDBJ whole genome shotgun (WGS) entry which is preliminary data.</text>
</comment>
<dbReference type="Proteomes" id="UP000675781">
    <property type="component" value="Unassembled WGS sequence"/>
</dbReference>